<dbReference type="Proteomes" id="UP001444661">
    <property type="component" value="Unassembled WGS sequence"/>
</dbReference>
<proteinExistence type="predicted"/>
<evidence type="ECO:0000313" key="1">
    <source>
        <dbReference type="EMBL" id="KAK8029454.1"/>
    </source>
</evidence>
<comment type="caution">
    <text evidence="1">The sequence shown here is derived from an EMBL/GenBank/DDBJ whole genome shotgun (WGS) entry which is preliminary data.</text>
</comment>
<dbReference type="EMBL" id="JAQQWK010000010">
    <property type="protein sequence ID" value="KAK8029454.1"/>
    <property type="molecule type" value="Genomic_DNA"/>
</dbReference>
<name>A0ABR1SC99_9PEZI</name>
<protein>
    <submittedName>
        <fullName evidence="1">Uncharacterized protein</fullName>
    </submittedName>
</protein>
<organism evidence="1 2">
    <name type="scientific">Apiospora rasikravindrae</name>
    <dbReference type="NCBI Taxonomy" id="990691"/>
    <lineage>
        <taxon>Eukaryota</taxon>
        <taxon>Fungi</taxon>
        <taxon>Dikarya</taxon>
        <taxon>Ascomycota</taxon>
        <taxon>Pezizomycotina</taxon>
        <taxon>Sordariomycetes</taxon>
        <taxon>Xylariomycetidae</taxon>
        <taxon>Amphisphaeriales</taxon>
        <taxon>Apiosporaceae</taxon>
        <taxon>Apiospora</taxon>
    </lineage>
</organism>
<gene>
    <name evidence="1" type="ORF">PG993_010745</name>
</gene>
<evidence type="ECO:0000313" key="2">
    <source>
        <dbReference type="Proteomes" id="UP001444661"/>
    </source>
</evidence>
<keyword evidence="2" id="KW-1185">Reference proteome</keyword>
<accession>A0ABR1SC99</accession>
<sequence>MRGNRRVANRRGIIGNWSERCYWDKNEILEFHQGNEMVLEFRFACYSRQAENAARILATDTRFRDVAVWFGQDPCADFELRLGAPVLRRSPPCYCQTIFVW</sequence>
<reference evidence="1 2" key="1">
    <citation type="submission" date="2023-01" db="EMBL/GenBank/DDBJ databases">
        <title>Analysis of 21 Apiospora genomes using comparative genomics revels a genus with tremendous synthesis potential of carbohydrate active enzymes and secondary metabolites.</title>
        <authorList>
            <person name="Sorensen T."/>
        </authorList>
    </citation>
    <scope>NUCLEOTIDE SEQUENCE [LARGE SCALE GENOMIC DNA]</scope>
    <source>
        <strain evidence="1 2">CBS 33761</strain>
    </source>
</reference>